<gene>
    <name evidence="1" type="ORF">F0L46_23460</name>
</gene>
<name>A0A5B2V6Y6_9HYPH</name>
<evidence type="ECO:0000313" key="2">
    <source>
        <dbReference type="Proteomes" id="UP000323142"/>
    </source>
</evidence>
<proteinExistence type="predicted"/>
<dbReference type="Proteomes" id="UP000323142">
    <property type="component" value="Unassembled WGS sequence"/>
</dbReference>
<dbReference type="RefSeq" id="WP_149822043.1">
    <property type="nucleotide sequence ID" value="NZ_VUOA01000045.1"/>
</dbReference>
<protein>
    <submittedName>
        <fullName evidence="1">Uncharacterized protein</fullName>
    </submittedName>
</protein>
<sequence>MARVKIGRSMVSYRPRFLIPPVLPFRRNWRLYVLFGLFFTLLLAGPVVLERYGLWPDGLKTALQRKVDAKRALDLEKQALEKDLGHRAP</sequence>
<comment type="caution">
    <text evidence="1">The sequence shown here is derived from an EMBL/GenBank/DDBJ whole genome shotgun (WGS) entry which is preliminary data.</text>
</comment>
<keyword evidence="2" id="KW-1185">Reference proteome</keyword>
<organism evidence="1 2">
    <name type="scientific">Salinarimonas soli</name>
    <dbReference type="NCBI Taxonomy" id="1638099"/>
    <lineage>
        <taxon>Bacteria</taxon>
        <taxon>Pseudomonadati</taxon>
        <taxon>Pseudomonadota</taxon>
        <taxon>Alphaproteobacteria</taxon>
        <taxon>Hyphomicrobiales</taxon>
        <taxon>Salinarimonadaceae</taxon>
        <taxon>Salinarimonas</taxon>
    </lineage>
</organism>
<reference evidence="1 2" key="2">
    <citation type="submission" date="2019-09" db="EMBL/GenBank/DDBJ databases">
        <authorList>
            <person name="Jin C."/>
        </authorList>
    </citation>
    <scope>NUCLEOTIDE SEQUENCE [LARGE SCALE GENOMIC DNA]</scope>
    <source>
        <strain evidence="1 2">BN140002</strain>
    </source>
</reference>
<evidence type="ECO:0000313" key="1">
    <source>
        <dbReference type="EMBL" id="KAA2234724.1"/>
    </source>
</evidence>
<reference evidence="1 2" key="1">
    <citation type="submission" date="2019-09" db="EMBL/GenBank/DDBJ databases">
        <title>Salinarimonas rosea gen. nov., sp. nov., a new member of the a-2 subgroup of the Proteobacteria.</title>
        <authorList>
            <person name="Liu J."/>
        </authorList>
    </citation>
    <scope>NUCLEOTIDE SEQUENCE [LARGE SCALE GENOMIC DNA]</scope>
    <source>
        <strain evidence="1 2">BN140002</strain>
    </source>
</reference>
<dbReference type="AlphaFoldDB" id="A0A5B2V6Y6"/>
<accession>A0A5B2V6Y6</accession>
<dbReference type="EMBL" id="VUOA01000045">
    <property type="protein sequence ID" value="KAA2234724.1"/>
    <property type="molecule type" value="Genomic_DNA"/>
</dbReference>